<dbReference type="InterPro" id="IPR046906">
    <property type="entry name" value="Mab-21_HhH/H2TH-like"/>
</dbReference>
<protein>
    <submittedName>
        <fullName evidence="7">Mab-21 domain-containing protein</fullName>
    </submittedName>
</protein>
<dbReference type="AlphaFoldDB" id="A0A158Q2T7"/>
<feature type="domain" description="Mab-21-like HhH/H2TH-like" evidence="3">
    <location>
        <begin position="252"/>
        <end position="348"/>
    </location>
</feature>
<evidence type="ECO:0000259" key="3">
    <source>
        <dbReference type="Pfam" id="PF20266"/>
    </source>
</evidence>
<name>A0A158Q2T7_DRAME</name>
<dbReference type="OrthoDB" id="5961151at2759"/>
<reference evidence="4 6" key="2">
    <citation type="submission" date="2018-11" db="EMBL/GenBank/DDBJ databases">
        <authorList>
            <consortium name="Pathogen Informatics"/>
        </authorList>
    </citation>
    <scope>NUCLEOTIDE SEQUENCE [LARGE SCALE GENOMIC DNA]</scope>
</reference>
<dbReference type="Proteomes" id="UP000274756">
    <property type="component" value="Unassembled WGS sequence"/>
</dbReference>
<reference evidence="7" key="1">
    <citation type="submission" date="2016-04" db="UniProtKB">
        <authorList>
            <consortium name="WormBaseParasite"/>
        </authorList>
    </citation>
    <scope>IDENTIFICATION</scope>
</reference>
<comment type="similarity">
    <text evidence="1">Belongs to the mab-21 family.</text>
</comment>
<feature type="domain" description="Mab-21-like nucleotidyltransferase" evidence="2">
    <location>
        <begin position="63"/>
        <end position="249"/>
    </location>
</feature>
<accession>A0A158Q2T7</accession>
<keyword evidence="6" id="KW-1185">Reference proteome</keyword>
<dbReference type="Pfam" id="PF03281">
    <property type="entry name" value="Mab-21"/>
    <property type="match status" value="1"/>
</dbReference>
<dbReference type="PANTHER" id="PTHR10656:SF70">
    <property type="entry name" value="PROTEIN MAB-21-RELATED"/>
    <property type="match status" value="1"/>
</dbReference>
<dbReference type="Gene3D" id="1.10.1410.40">
    <property type="match status" value="1"/>
</dbReference>
<dbReference type="EMBL" id="UYYG01001151">
    <property type="protein sequence ID" value="VDN55201.1"/>
    <property type="molecule type" value="Genomic_DNA"/>
</dbReference>
<evidence type="ECO:0000313" key="6">
    <source>
        <dbReference type="Proteomes" id="UP000274756"/>
    </source>
</evidence>
<evidence type="ECO:0000313" key="4">
    <source>
        <dbReference type="EMBL" id="VDN55201.1"/>
    </source>
</evidence>
<organism evidence="5 7">
    <name type="scientific">Dracunculus medinensis</name>
    <name type="common">Guinea worm</name>
    <dbReference type="NCBI Taxonomy" id="318479"/>
    <lineage>
        <taxon>Eukaryota</taxon>
        <taxon>Metazoa</taxon>
        <taxon>Ecdysozoa</taxon>
        <taxon>Nematoda</taxon>
        <taxon>Chromadorea</taxon>
        <taxon>Rhabditida</taxon>
        <taxon>Spirurina</taxon>
        <taxon>Dracunculoidea</taxon>
        <taxon>Dracunculidae</taxon>
        <taxon>Dracunculus</taxon>
    </lineage>
</organism>
<evidence type="ECO:0000259" key="2">
    <source>
        <dbReference type="Pfam" id="PF03281"/>
    </source>
</evidence>
<gene>
    <name evidence="4" type="ORF">DME_LOCUS5174</name>
</gene>
<dbReference type="InterPro" id="IPR046903">
    <property type="entry name" value="Mab-21-like_nuc_Trfase"/>
</dbReference>
<evidence type="ECO:0000256" key="1">
    <source>
        <dbReference type="ARBA" id="ARBA00008307"/>
    </source>
</evidence>
<dbReference type="WBParaSite" id="DME_0000081401-mRNA-1">
    <property type="protein sequence ID" value="DME_0000081401-mRNA-1"/>
    <property type="gene ID" value="DME_0000081401"/>
</dbReference>
<dbReference type="STRING" id="318479.A0A158Q2T7"/>
<dbReference type="PANTHER" id="PTHR10656">
    <property type="entry name" value="CELL FATE DETERMINING PROTEIN MAB21-RELATED"/>
    <property type="match status" value="1"/>
</dbReference>
<evidence type="ECO:0000313" key="5">
    <source>
        <dbReference type="Proteomes" id="UP000038040"/>
    </source>
</evidence>
<evidence type="ECO:0000313" key="7">
    <source>
        <dbReference type="WBParaSite" id="DME_0000081401-mRNA-1"/>
    </source>
</evidence>
<dbReference type="Pfam" id="PF20266">
    <property type="entry name" value="Mab-21_C"/>
    <property type="match status" value="1"/>
</dbReference>
<proteinExistence type="inferred from homology"/>
<dbReference type="Proteomes" id="UP000038040">
    <property type="component" value="Unplaced"/>
</dbReference>
<dbReference type="Gene3D" id="3.30.460.90">
    <property type="match status" value="1"/>
</dbReference>
<dbReference type="SMART" id="SM01265">
    <property type="entry name" value="Mab-21"/>
    <property type="match status" value="1"/>
</dbReference>
<sequence>MLGQNTAITSYQISNYFNERVAARKAHIHKALHIVAKIVQEILKEVEAQEPRFISTLIDNNGRYEGVIVHSPNEYEIILYLNQMGVFNFVDDGSITGCAVLKLSDGRKRSMSLWVEFITASGYLSARKIRSRFLTLVGQSIDKLSYNNMCKLMNDTSDVRIKINDKYIVQITCAFRCNAIWPRSANQWPRNNIPWPSPTIINDIKNEGFDLFSKETNSANQQQNKQASSMEGDAWAMSLNQAENSLLQGGSRRKTFSILKCLRDTHLDFPSSPITNYILKTLLLFECEKHFNEYEWEERYIGDRVIGVLLQLVSCLQCRKCPHYFLPQLDLLKGKSAHSLDQSAKITWKLVRQLMLNVRALENL</sequence>
<dbReference type="InterPro" id="IPR024810">
    <property type="entry name" value="MAB21L/cGLR"/>
</dbReference>